<dbReference type="AlphaFoldDB" id="A0A1H3R3K4"/>
<name>A0A1H3R3K4_9BACI</name>
<reference evidence="2" key="1">
    <citation type="submission" date="2016-10" db="EMBL/GenBank/DDBJ databases">
        <authorList>
            <person name="Varghese N."/>
            <person name="Submissions S."/>
        </authorList>
    </citation>
    <scope>NUCLEOTIDE SEQUENCE [LARGE SCALE GENOMIC DNA]</scope>
    <source>
        <strain evidence="2">SP</strain>
    </source>
</reference>
<accession>A0A1H3R3K4</accession>
<evidence type="ECO:0000313" key="1">
    <source>
        <dbReference type="EMBL" id="SDZ20412.1"/>
    </source>
</evidence>
<gene>
    <name evidence="1" type="ORF">SAMN05421736_107185</name>
</gene>
<dbReference type="EMBL" id="FNPI01000007">
    <property type="protein sequence ID" value="SDZ20412.1"/>
    <property type="molecule type" value="Genomic_DNA"/>
</dbReference>
<sequence>MDDFSPLTGLSQRRLLLPDRCLRDALNNQPRKRPRQNIRVDHIAKKKLKTINEWKLLVITQLFYWTPLRIPNDFPNVTVGVLEMT</sequence>
<evidence type="ECO:0000313" key="2">
    <source>
        <dbReference type="Proteomes" id="UP000198935"/>
    </source>
</evidence>
<dbReference type="Proteomes" id="UP000198935">
    <property type="component" value="Unassembled WGS sequence"/>
</dbReference>
<keyword evidence="2" id="KW-1185">Reference proteome</keyword>
<protein>
    <submittedName>
        <fullName evidence="1">Uncharacterized protein</fullName>
    </submittedName>
</protein>
<organism evidence="1 2">
    <name type="scientific">Evansella caseinilytica</name>
    <dbReference type="NCBI Taxonomy" id="1503961"/>
    <lineage>
        <taxon>Bacteria</taxon>
        <taxon>Bacillati</taxon>
        <taxon>Bacillota</taxon>
        <taxon>Bacilli</taxon>
        <taxon>Bacillales</taxon>
        <taxon>Bacillaceae</taxon>
        <taxon>Evansella</taxon>
    </lineage>
</organism>
<proteinExistence type="predicted"/>